<organism evidence="1 2">
    <name type="scientific">Kribbella aluminosa</name>
    <dbReference type="NCBI Taxonomy" id="416017"/>
    <lineage>
        <taxon>Bacteria</taxon>
        <taxon>Bacillati</taxon>
        <taxon>Actinomycetota</taxon>
        <taxon>Actinomycetes</taxon>
        <taxon>Propionibacteriales</taxon>
        <taxon>Kribbellaceae</taxon>
        <taxon>Kribbella</taxon>
    </lineage>
</organism>
<proteinExistence type="predicted"/>
<comment type="caution">
    <text evidence="1">The sequence shown here is derived from an EMBL/GenBank/DDBJ whole genome shotgun (WGS) entry which is preliminary data.</text>
</comment>
<gene>
    <name evidence="1" type="ORF">JOF29_002838</name>
</gene>
<reference evidence="1 2" key="1">
    <citation type="submission" date="2021-03" db="EMBL/GenBank/DDBJ databases">
        <title>Sequencing the genomes of 1000 actinobacteria strains.</title>
        <authorList>
            <person name="Klenk H.-P."/>
        </authorList>
    </citation>
    <scope>NUCLEOTIDE SEQUENCE [LARGE SCALE GENOMIC DNA]</scope>
    <source>
        <strain evidence="1 2">DSM 18824</strain>
    </source>
</reference>
<keyword evidence="2" id="KW-1185">Reference proteome</keyword>
<evidence type="ECO:0000313" key="2">
    <source>
        <dbReference type="Proteomes" id="UP000755585"/>
    </source>
</evidence>
<accession>A0ABS4UJB8</accession>
<sequence>MTWIDRTYQRRRRQDVLRRLTPVEYELIITAAARQVA</sequence>
<name>A0ABS4UJB8_9ACTN</name>
<evidence type="ECO:0000313" key="1">
    <source>
        <dbReference type="EMBL" id="MBP2351755.1"/>
    </source>
</evidence>
<dbReference type="EMBL" id="JAGINT010000001">
    <property type="protein sequence ID" value="MBP2351755.1"/>
    <property type="molecule type" value="Genomic_DNA"/>
</dbReference>
<protein>
    <submittedName>
        <fullName evidence="1">Uncharacterized protein</fullName>
    </submittedName>
</protein>
<dbReference type="Proteomes" id="UP000755585">
    <property type="component" value="Unassembled WGS sequence"/>
</dbReference>